<evidence type="ECO:0000313" key="4">
    <source>
        <dbReference type="Proteomes" id="UP001204142"/>
    </source>
</evidence>
<comment type="caution">
    <text evidence="3">The sequence shown here is derived from an EMBL/GenBank/DDBJ whole genome shotgun (WGS) entry which is preliminary data.</text>
</comment>
<dbReference type="RefSeq" id="WP_256764995.1">
    <property type="nucleotide sequence ID" value="NZ_JANIGO010000004.1"/>
</dbReference>
<organism evidence="3 4">
    <name type="scientific">Limnobacter humi</name>
    <dbReference type="NCBI Taxonomy" id="1778671"/>
    <lineage>
        <taxon>Bacteria</taxon>
        <taxon>Pseudomonadati</taxon>
        <taxon>Pseudomonadota</taxon>
        <taxon>Betaproteobacteria</taxon>
        <taxon>Burkholderiales</taxon>
        <taxon>Burkholderiaceae</taxon>
        <taxon>Limnobacter</taxon>
    </lineage>
</organism>
<name>A0ABT1WI41_9BURK</name>
<reference evidence="3 4" key="1">
    <citation type="submission" date="2022-07" db="EMBL/GenBank/DDBJ databases">
        <authorList>
            <person name="Xamxidin M."/>
            <person name="Wu M."/>
        </authorList>
    </citation>
    <scope>NUCLEOTIDE SEQUENCE [LARGE SCALE GENOMIC DNA]</scope>
    <source>
        <strain evidence="3 4">NBRC 111650</strain>
    </source>
</reference>
<accession>A0ABT1WI41</accession>
<dbReference type="SUPFAM" id="SSF56300">
    <property type="entry name" value="Metallo-dependent phosphatases"/>
    <property type="match status" value="1"/>
</dbReference>
<feature type="signal peptide" evidence="1">
    <location>
        <begin position="1"/>
        <end position="17"/>
    </location>
</feature>
<dbReference type="InterPro" id="IPR004843">
    <property type="entry name" value="Calcineurin-like_PHP"/>
</dbReference>
<dbReference type="InterPro" id="IPR029052">
    <property type="entry name" value="Metallo-depent_PP-like"/>
</dbReference>
<evidence type="ECO:0000313" key="3">
    <source>
        <dbReference type="EMBL" id="MCQ8897195.1"/>
    </source>
</evidence>
<dbReference type="Pfam" id="PF00149">
    <property type="entry name" value="Metallophos"/>
    <property type="match status" value="1"/>
</dbReference>
<dbReference type="EMBL" id="JANIGO010000004">
    <property type="protein sequence ID" value="MCQ8897195.1"/>
    <property type="molecule type" value="Genomic_DNA"/>
</dbReference>
<evidence type="ECO:0000259" key="2">
    <source>
        <dbReference type="Pfam" id="PF00149"/>
    </source>
</evidence>
<keyword evidence="1" id="KW-0732">Signal</keyword>
<feature type="chain" id="PRO_5046979155" evidence="1">
    <location>
        <begin position="18"/>
        <end position="358"/>
    </location>
</feature>
<gene>
    <name evidence="3" type="ORF">NQT62_12195</name>
</gene>
<keyword evidence="4" id="KW-1185">Reference proteome</keyword>
<sequence length="358" mass="40297">MAVVLGGFLMAASPVFADGKASGTPEAQIMSPTKMLLDKASEQIQRLLNPPFSFALIGDQPYHPSQEKALDTLLKELDRNHDVEWILHVGDIKGGSELCTDSLIRHRLNQLKRIQKALVLLPGDNEWTDCHRDSNGSFDPQERLAYLRKQVYTKPLTLGKAAFKVRQQTALGFPEHLMWQQGSTLFITLNIPGSNNDLVNPSSRGLRDEEVQRLFNTRQQAVDAWLAEAEQLFKKDDAPTETVIAFQGDPLDGSGTPFSMDRMLVRPDGYEPLMKRLVQFTANTHRPMLIAHGDTHRYRWDQPDLSKYGATPEVNALMYRVEGWGHPFTNQWVKVTITPGKPKPFQAESILVSTENPN</sequence>
<dbReference type="Proteomes" id="UP001204142">
    <property type="component" value="Unassembled WGS sequence"/>
</dbReference>
<protein>
    <submittedName>
        <fullName evidence="3">Metallophosphoesterase</fullName>
    </submittedName>
</protein>
<feature type="domain" description="Calcineurin-like phosphoesterase" evidence="2">
    <location>
        <begin position="55"/>
        <end position="298"/>
    </location>
</feature>
<evidence type="ECO:0000256" key="1">
    <source>
        <dbReference type="SAM" id="SignalP"/>
    </source>
</evidence>
<proteinExistence type="predicted"/>